<name>A0A348HFR8_9GAMM</name>
<evidence type="ECO:0000313" key="6">
    <source>
        <dbReference type="EMBL" id="BBG30470.1"/>
    </source>
</evidence>
<keyword evidence="3 6" id="KW-0378">Hydrolase</keyword>
<dbReference type="EMBL" id="AP018933">
    <property type="protein sequence ID" value="BBG30470.1"/>
    <property type="molecule type" value="Genomic_DNA"/>
</dbReference>
<evidence type="ECO:0000256" key="3">
    <source>
        <dbReference type="ARBA" id="ARBA00022801"/>
    </source>
</evidence>
<reference evidence="6 7" key="1">
    <citation type="submission" date="2018-09" db="EMBL/GenBank/DDBJ databases">
        <title>Zymobacter palmae IAM14233 (=T109) whole genome analysis.</title>
        <authorList>
            <person name="Yanase H."/>
        </authorList>
    </citation>
    <scope>NUCLEOTIDE SEQUENCE [LARGE SCALE GENOMIC DNA]</scope>
    <source>
        <strain evidence="6 7">IAM14233</strain>
    </source>
</reference>
<dbReference type="Gene3D" id="3.60.15.10">
    <property type="entry name" value="Ribonuclease Z/Hydroxyacylglutathione hydrolase-like"/>
    <property type="match status" value="1"/>
</dbReference>
<dbReference type="PANTHER" id="PTHR46233:SF3">
    <property type="entry name" value="HYDROXYACYLGLUTATHIONE HYDROLASE GLOC"/>
    <property type="match status" value="1"/>
</dbReference>
<dbReference type="InterPro" id="IPR001279">
    <property type="entry name" value="Metallo-B-lactamas"/>
</dbReference>
<organism evidence="6 7">
    <name type="scientific">Zymobacter palmae</name>
    <dbReference type="NCBI Taxonomy" id="33074"/>
    <lineage>
        <taxon>Bacteria</taxon>
        <taxon>Pseudomonadati</taxon>
        <taxon>Pseudomonadota</taxon>
        <taxon>Gammaproteobacteria</taxon>
        <taxon>Oceanospirillales</taxon>
        <taxon>Halomonadaceae</taxon>
        <taxon>Zymobacter group</taxon>
        <taxon>Zymobacter</taxon>
    </lineage>
</organism>
<evidence type="ECO:0000256" key="2">
    <source>
        <dbReference type="ARBA" id="ARBA00022723"/>
    </source>
</evidence>
<evidence type="ECO:0000313" key="7">
    <source>
        <dbReference type="Proteomes" id="UP000267342"/>
    </source>
</evidence>
<dbReference type="CDD" id="cd07737">
    <property type="entry name" value="YcbL-like_MBL-fold"/>
    <property type="match status" value="1"/>
</dbReference>
<dbReference type="InterPro" id="IPR051453">
    <property type="entry name" value="MBL_Glyoxalase_II"/>
</dbReference>
<dbReference type="SMART" id="SM00849">
    <property type="entry name" value="Lactamase_B"/>
    <property type="match status" value="1"/>
</dbReference>
<dbReference type="Pfam" id="PF00753">
    <property type="entry name" value="Lactamase_B"/>
    <property type="match status" value="1"/>
</dbReference>
<gene>
    <name evidence="6" type="ORF">ZBT109_1716</name>
</gene>
<keyword evidence="4" id="KW-0862">Zinc</keyword>
<proteinExistence type="predicted"/>
<dbReference type="SUPFAM" id="SSF56281">
    <property type="entry name" value="Metallo-hydrolase/oxidoreductase"/>
    <property type="match status" value="1"/>
</dbReference>
<dbReference type="STRING" id="1123510.GCA_000620025_00906"/>
<protein>
    <submittedName>
        <fullName evidence="6">Zn-dependent hydrolases, including glyoxylases</fullName>
    </submittedName>
</protein>
<dbReference type="AlphaFoldDB" id="A0A348HFR8"/>
<dbReference type="GO" id="GO:0046872">
    <property type="term" value="F:metal ion binding"/>
    <property type="evidence" value="ECO:0007669"/>
    <property type="project" value="UniProtKB-KW"/>
</dbReference>
<comment type="cofactor">
    <cofactor evidence="1">
        <name>Zn(2+)</name>
        <dbReference type="ChEBI" id="CHEBI:29105"/>
    </cofactor>
</comment>
<sequence length="203" mass="22208">MQNCRIVYCSNTREAAIVDPGGDVERILSVVQSLKVTPTQIWITHAHLDHVGGVAALQRLLDIPVIGSHRDDQVLIDGLPQAAAMFGLPVPETYVPTRWLEEGDTLALGRLSFDVMHCPGHAPGHVVFINREARCMLAGDVLFQHSIGRTDLPGGNAEQLLASIRRLWPLGDDMRVLSGHGEPTTLGHERLHNPFVGVDARPF</sequence>
<evidence type="ECO:0000259" key="5">
    <source>
        <dbReference type="SMART" id="SM00849"/>
    </source>
</evidence>
<keyword evidence="7" id="KW-1185">Reference proteome</keyword>
<dbReference type="InterPro" id="IPR036866">
    <property type="entry name" value="RibonucZ/Hydroxyglut_hydro"/>
</dbReference>
<evidence type="ECO:0000256" key="1">
    <source>
        <dbReference type="ARBA" id="ARBA00001947"/>
    </source>
</evidence>
<dbReference type="PANTHER" id="PTHR46233">
    <property type="entry name" value="HYDROXYACYLGLUTATHIONE HYDROLASE GLOC"/>
    <property type="match status" value="1"/>
</dbReference>
<dbReference type="Proteomes" id="UP000267342">
    <property type="component" value="Chromosome"/>
</dbReference>
<accession>A0A348HFR8</accession>
<dbReference type="GO" id="GO:0016787">
    <property type="term" value="F:hydrolase activity"/>
    <property type="evidence" value="ECO:0007669"/>
    <property type="project" value="UniProtKB-KW"/>
</dbReference>
<feature type="domain" description="Metallo-beta-lactamase" evidence="5">
    <location>
        <begin position="1"/>
        <end position="180"/>
    </location>
</feature>
<evidence type="ECO:0000256" key="4">
    <source>
        <dbReference type="ARBA" id="ARBA00022833"/>
    </source>
</evidence>
<keyword evidence="2" id="KW-0479">Metal-binding</keyword>
<dbReference type="KEGG" id="zpl:ZBT109_1716"/>